<evidence type="ECO:0000256" key="1">
    <source>
        <dbReference type="ARBA" id="ARBA00001946"/>
    </source>
</evidence>
<evidence type="ECO:0000256" key="7">
    <source>
        <dbReference type="ARBA" id="ARBA00038093"/>
    </source>
</evidence>
<keyword evidence="2 8" id="KW-1277">Toxin-antitoxin system</keyword>
<keyword evidence="4 8" id="KW-0479">Metal-binding</keyword>
<dbReference type="InterPro" id="IPR022907">
    <property type="entry name" value="VapC_family"/>
</dbReference>
<evidence type="ECO:0000313" key="10">
    <source>
        <dbReference type="EMBL" id="PDW02362.1"/>
    </source>
</evidence>
<keyword evidence="11" id="KW-1185">Reference proteome</keyword>
<evidence type="ECO:0000313" key="11">
    <source>
        <dbReference type="Proteomes" id="UP000220527"/>
    </source>
</evidence>
<keyword evidence="3 8" id="KW-0540">Nuclease</keyword>
<dbReference type="SUPFAM" id="SSF88723">
    <property type="entry name" value="PIN domain-like"/>
    <property type="match status" value="1"/>
</dbReference>
<comment type="similarity">
    <text evidence="7 8">Belongs to the PINc/VapC protein family.</text>
</comment>
<keyword evidence="5 8" id="KW-0378">Hydrolase</keyword>
<dbReference type="InterPro" id="IPR029060">
    <property type="entry name" value="PIN-like_dom_sf"/>
</dbReference>
<evidence type="ECO:0000256" key="4">
    <source>
        <dbReference type="ARBA" id="ARBA00022723"/>
    </source>
</evidence>
<evidence type="ECO:0000256" key="6">
    <source>
        <dbReference type="ARBA" id="ARBA00022842"/>
    </source>
</evidence>
<keyword evidence="8" id="KW-0800">Toxin</keyword>
<gene>
    <name evidence="8" type="primary">vapC</name>
    <name evidence="10" type="ORF">CJ255_14300</name>
</gene>
<dbReference type="InterPro" id="IPR002716">
    <property type="entry name" value="PIN_dom"/>
</dbReference>
<dbReference type="CDD" id="cd09881">
    <property type="entry name" value="PIN_VapC4-5_FitB-like"/>
    <property type="match status" value="1"/>
</dbReference>
<feature type="binding site" evidence="8">
    <location>
        <position position="5"/>
    </location>
    <ligand>
        <name>Mg(2+)</name>
        <dbReference type="ChEBI" id="CHEBI:18420"/>
    </ligand>
</feature>
<dbReference type="RefSeq" id="WP_097644782.1">
    <property type="nucleotide sequence ID" value="NZ_NQWI01000071.1"/>
</dbReference>
<protein>
    <recommendedName>
        <fullName evidence="8">Ribonuclease VapC</fullName>
        <shortName evidence="8">RNase VapC</shortName>
        <ecNumber evidence="8">3.1.-.-</ecNumber>
    </recommendedName>
    <alternativeName>
        <fullName evidence="8">Toxin VapC</fullName>
    </alternativeName>
</protein>
<feature type="binding site" evidence="8">
    <location>
        <position position="111"/>
    </location>
    <ligand>
        <name>Mg(2+)</name>
        <dbReference type="ChEBI" id="CHEBI:18420"/>
    </ligand>
</feature>
<feature type="domain" description="PIN" evidence="9">
    <location>
        <begin position="2"/>
        <end position="136"/>
    </location>
</feature>
<proteinExistence type="inferred from homology"/>
<dbReference type="Pfam" id="PF01850">
    <property type="entry name" value="PIN"/>
    <property type="match status" value="1"/>
</dbReference>
<dbReference type="GO" id="GO:0004540">
    <property type="term" value="F:RNA nuclease activity"/>
    <property type="evidence" value="ECO:0007669"/>
    <property type="project" value="InterPro"/>
</dbReference>
<dbReference type="GO" id="GO:0090729">
    <property type="term" value="F:toxin activity"/>
    <property type="evidence" value="ECO:0007669"/>
    <property type="project" value="UniProtKB-KW"/>
</dbReference>
<dbReference type="OrthoDB" id="428590at2"/>
<dbReference type="PANTHER" id="PTHR33653">
    <property type="entry name" value="RIBONUCLEASE VAPC2"/>
    <property type="match status" value="1"/>
</dbReference>
<dbReference type="AlphaFoldDB" id="A0A2A6RH65"/>
<comment type="caution">
    <text evidence="10">The sequence shown here is derived from an EMBL/GenBank/DDBJ whole genome shotgun (WGS) entry which is preliminary data.</text>
</comment>
<name>A0A2A6RH65_9CHLR</name>
<dbReference type="InterPro" id="IPR050556">
    <property type="entry name" value="Type_II_TA_system_RNase"/>
</dbReference>
<reference evidence="11" key="1">
    <citation type="submission" date="2017-08" db="EMBL/GenBank/DDBJ databases">
        <authorList>
            <person name="Grouzdev D.S."/>
            <person name="Gaisin V.A."/>
            <person name="Rysina M.S."/>
            <person name="Gorlenko V.M."/>
        </authorList>
    </citation>
    <scope>NUCLEOTIDE SEQUENCE [LARGE SCALE GENOMIC DNA]</scope>
    <source>
        <strain evidence="11">Kir15-3F</strain>
    </source>
</reference>
<evidence type="ECO:0000256" key="5">
    <source>
        <dbReference type="ARBA" id="ARBA00022801"/>
    </source>
</evidence>
<dbReference type="Gene3D" id="3.40.50.1010">
    <property type="entry name" value="5'-nuclease"/>
    <property type="match status" value="1"/>
</dbReference>
<dbReference type="HAMAP" id="MF_00265">
    <property type="entry name" value="VapC_Nob1"/>
    <property type="match status" value="1"/>
</dbReference>
<evidence type="ECO:0000259" key="9">
    <source>
        <dbReference type="Pfam" id="PF01850"/>
    </source>
</evidence>
<keyword evidence="6 8" id="KW-0460">Magnesium</keyword>
<organism evidence="10 11">
    <name type="scientific">Candidatus Viridilinea mediisalina</name>
    <dbReference type="NCBI Taxonomy" id="2024553"/>
    <lineage>
        <taxon>Bacteria</taxon>
        <taxon>Bacillati</taxon>
        <taxon>Chloroflexota</taxon>
        <taxon>Chloroflexia</taxon>
        <taxon>Chloroflexales</taxon>
        <taxon>Chloroflexineae</taxon>
        <taxon>Oscillochloridaceae</taxon>
        <taxon>Candidatus Viridilinea</taxon>
    </lineage>
</organism>
<dbReference type="GO" id="GO:0000287">
    <property type="term" value="F:magnesium ion binding"/>
    <property type="evidence" value="ECO:0007669"/>
    <property type="project" value="UniProtKB-UniRule"/>
</dbReference>
<evidence type="ECO:0000256" key="2">
    <source>
        <dbReference type="ARBA" id="ARBA00022649"/>
    </source>
</evidence>
<sequence>MYLLDTNHISLIIHGQQSVIAYLQKLGATKVTTCTIVRGELLYMAFKSERQRENMQHVEQMLAGIEVFAIDEATADWYGTIKARLIDRFGPKERAKRRNTTLAQIGITDNDLWIAACAKRHGATLVSADRDFQRIQAVIDLRVVSWL</sequence>
<accession>A0A2A6RH65</accession>
<dbReference type="GO" id="GO:0016787">
    <property type="term" value="F:hydrolase activity"/>
    <property type="evidence" value="ECO:0007669"/>
    <property type="project" value="UniProtKB-KW"/>
</dbReference>
<evidence type="ECO:0000256" key="3">
    <source>
        <dbReference type="ARBA" id="ARBA00022722"/>
    </source>
</evidence>
<dbReference type="EMBL" id="NQWI01000071">
    <property type="protein sequence ID" value="PDW02362.1"/>
    <property type="molecule type" value="Genomic_DNA"/>
</dbReference>
<comment type="function">
    <text evidence="8">Toxic component of a toxin-antitoxin (TA) system. An RNase.</text>
</comment>
<evidence type="ECO:0000256" key="8">
    <source>
        <dbReference type="HAMAP-Rule" id="MF_00265"/>
    </source>
</evidence>
<comment type="cofactor">
    <cofactor evidence="1 8">
        <name>Mg(2+)</name>
        <dbReference type="ChEBI" id="CHEBI:18420"/>
    </cofactor>
</comment>
<dbReference type="Proteomes" id="UP000220527">
    <property type="component" value="Unassembled WGS sequence"/>
</dbReference>
<dbReference type="EC" id="3.1.-.-" evidence="8"/>
<dbReference type="PANTHER" id="PTHR33653:SF1">
    <property type="entry name" value="RIBONUCLEASE VAPC2"/>
    <property type="match status" value="1"/>
</dbReference>